<dbReference type="EMBL" id="OX395132">
    <property type="protein sequence ID" value="CAI5780160.1"/>
    <property type="molecule type" value="Genomic_DNA"/>
</dbReference>
<accession>A0AA35PBU3</accession>
<gene>
    <name evidence="1" type="ORF">PODLI_1B013985</name>
</gene>
<protein>
    <submittedName>
        <fullName evidence="1">Uncharacterized protein</fullName>
    </submittedName>
</protein>
<evidence type="ECO:0000313" key="1">
    <source>
        <dbReference type="EMBL" id="CAI5780160.1"/>
    </source>
</evidence>
<keyword evidence="2" id="KW-1185">Reference proteome</keyword>
<evidence type="ECO:0000313" key="2">
    <source>
        <dbReference type="Proteomes" id="UP001178461"/>
    </source>
</evidence>
<name>A0AA35PBU3_9SAUR</name>
<organism evidence="1 2">
    <name type="scientific">Podarcis lilfordi</name>
    <name type="common">Lilford's wall lizard</name>
    <dbReference type="NCBI Taxonomy" id="74358"/>
    <lineage>
        <taxon>Eukaryota</taxon>
        <taxon>Metazoa</taxon>
        <taxon>Chordata</taxon>
        <taxon>Craniata</taxon>
        <taxon>Vertebrata</taxon>
        <taxon>Euteleostomi</taxon>
        <taxon>Lepidosauria</taxon>
        <taxon>Squamata</taxon>
        <taxon>Bifurcata</taxon>
        <taxon>Unidentata</taxon>
        <taxon>Episquamata</taxon>
        <taxon>Laterata</taxon>
        <taxon>Lacertibaenia</taxon>
        <taxon>Lacertidae</taxon>
        <taxon>Podarcis</taxon>
    </lineage>
</organism>
<dbReference type="Proteomes" id="UP001178461">
    <property type="component" value="Chromosome 7"/>
</dbReference>
<proteinExistence type="predicted"/>
<reference evidence="1" key="1">
    <citation type="submission" date="2022-12" db="EMBL/GenBank/DDBJ databases">
        <authorList>
            <person name="Alioto T."/>
            <person name="Alioto T."/>
            <person name="Gomez Garrido J."/>
        </authorList>
    </citation>
    <scope>NUCLEOTIDE SEQUENCE</scope>
</reference>
<sequence>MGSFCGCSSGACSAYNNPSDSMNPHRLKKRNQLKETSQQVWTIWNTLNNMEDMNLKIDFLAMVQALLKTVTMAQQARKKKLGRTRSYTKCLLEHSTAADFLYFSSSPCESNLKSVSSG</sequence>
<dbReference type="AlphaFoldDB" id="A0AA35PBU3"/>